<keyword evidence="2" id="KW-1185">Reference proteome</keyword>
<dbReference type="AlphaFoldDB" id="A0A1S8AAM5"/>
<dbReference type="STRING" id="77044.A0A1S8AAM5"/>
<accession>A0A1S8AAM5</accession>
<dbReference type="InterPro" id="IPR036322">
    <property type="entry name" value="WD40_repeat_dom_sf"/>
</dbReference>
<sequence length="599" mass="68672">MRAFLARFHRPSGPRSLTPSSSAHDVFARLPFELHVLVIAYLEPRDIDAALYSSRVLWLVWLSDEIWPALADRWFPGLTQHIRLTGVDESARSELFRRSLHRISRRAEGKFAAAMHYGFGLASDEFFQLSKDVPVAEGGVHSYDSVENLEIDDAQRFSRFMMYSNGRAAWWPEGYSMPYLAVVDDLRTRARRVYLFPKHDKSIRGYKTAMGKKLFIMGHDTKLHVWHLELNRLQSFEVPENFKRCVTEGETVLVVSQNSDIYIWKFGGTLQRIDMQKISCYPREYVVSGGPPVWTPRIWLSSQHGLHLRNSQLLIDFILSPTISNAFFVITLALDESGKLTVYEVCDGETVASYVMADRIYSDPKTSERGLLKWEKLNSYGGYCLVQVIQEPSTIDNGREDEACPCGRKSRQLVSLCFNIYTKSFTTLRHHLSGLSPWISHVWNDRLFIMDDQFRRGQTASNRRPVMSLAPCTEIEMPHEKVASVPMYTTVRGSVPLVYRRHRVPFDIGNLGDKLNIELGIDVLQEFSPNPAWKDPFIPCPSELNPGRLVGDDEFFIFVNSPSYTVLSFGEGFPVKSSTADENKHWWRKPRGRDALTLR</sequence>
<dbReference type="InterPro" id="IPR036047">
    <property type="entry name" value="F-box-like_dom_sf"/>
</dbReference>
<name>A0A1S8AAM5_ROSNE</name>
<gene>
    <name evidence="1" type="ORF">SAMD00023353_7000490</name>
</gene>
<dbReference type="Proteomes" id="UP000054516">
    <property type="component" value="Unassembled WGS sequence"/>
</dbReference>
<protein>
    <submittedName>
        <fullName evidence="1">Putative F-box LRR-repeat protein 17</fullName>
    </submittedName>
</protein>
<dbReference type="OrthoDB" id="4605713at2759"/>
<dbReference type="SUPFAM" id="SSF50978">
    <property type="entry name" value="WD40 repeat-like"/>
    <property type="match status" value="1"/>
</dbReference>
<reference evidence="1" key="1">
    <citation type="submission" date="2016-03" db="EMBL/GenBank/DDBJ databases">
        <title>Draft genome sequence of Rosellinia necatrix.</title>
        <authorList>
            <person name="Kanematsu S."/>
        </authorList>
    </citation>
    <scope>NUCLEOTIDE SEQUENCE [LARGE SCALE GENOMIC DNA]</scope>
    <source>
        <strain evidence="1">W97</strain>
    </source>
</reference>
<evidence type="ECO:0000313" key="1">
    <source>
        <dbReference type="EMBL" id="GAW27099.1"/>
    </source>
</evidence>
<proteinExistence type="predicted"/>
<organism evidence="1">
    <name type="scientific">Rosellinia necatrix</name>
    <name type="common">White root-rot fungus</name>
    <dbReference type="NCBI Taxonomy" id="77044"/>
    <lineage>
        <taxon>Eukaryota</taxon>
        <taxon>Fungi</taxon>
        <taxon>Dikarya</taxon>
        <taxon>Ascomycota</taxon>
        <taxon>Pezizomycotina</taxon>
        <taxon>Sordariomycetes</taxon>
        <taxon>Xylariomycetidae</taxon>
        <taxon>Xylariales</taxon>
        <taxon>Xylariaceae</taxon>
        <taxon>Rosellinia</taxon>
    </lineage>
</organism>
<dbReference type="SUPFAM" id="SSF81383">
    <property type="entry name" value="F-box domain"/>
    <property type="match status" value="1"/>
</dbReference>
<dbReference type="OMA" id="EHIEDCA"/>
<evidence type="ECO:0000313" key="2">
    <source>
        <dbReference type="Proteomes" id="UP000054516"/>
    </source>
</evidence>
<dbReference type="EMBL" id="DF977515">
    <property type="protein sequence ID" value="GAW27099.1"/>
    <property type="molecule type" value="Genomic_DNA"/>
</dbReference>